<comment type="caution">
    <text evidence="1">The sequence shown here is derived from an EMBL/GenBank/DDBJ whole genome shotgun (WGS) entry which is preliminary data.</text>
</comment>
<evidence type="ECO:0008006" key="3">
    <source>
        <dbReference type="Google" id="ProtNLM"/>
    </source>
</evidence>
<dbReference type="OrthoDB" id="547419at2"/>
<dbReference type="EMBL" id="REFR01000013">
    <property type="protein sequence ID" value="RMB04549.1"/>
    <property type="molecule type" value="Genomic_DNA"/>
</dbReference>
<name>A0A3M0CC08_9PROT</name>
<dbReference type="Gene3D" id="3.40.50.300">
    <property type="entry name" value="P-loop containing nucleotide triphosphate hydrolases"/>
    <property type="match status" value="1"/>
</dbReference>
<proteinExistence type="predicted"/>
<organism evidence="1 2">
    <name type="scientific">Eilatimonas milleporae</name>
    <dbReference type="NCBI Taxonomy" id="911205"/>
    <lineage>
        <taxon>Bacteria</taxon>
        <taxon>Pseudomonadati</taxon>
        <taxon>Pseudomonadota</taxon>
        <taxon>Alphaproteobacteria</taxon>
        <taxon>Kordiimonadales</taxon>
        <taxon>Kordiimonadaceae</taxon>
        <taxon>Eilatimonas</taxon>
    </lineage>
</organism>
<reference evidence="1 2" key="1">
    <citation type="submission" date="2018-10" db="EMBL/GenBank/DDBJ databases">
        <title>Genomic Encyclopedia of Archaeal and Bacterial Type Strains, Phase II (KMG-II): from individual species to whole genera.</title>
        <authorList>
            <person name="Goeker M."/>
        </authorList>
    </citation>
    <scope>NUCLEOTIDE SEQUENCE [LARGE SCALE GENOMIC DNA]</scope>
    <source>
        <strain evidence="1 2">DSM 25217</strain>
    </source>
</reference>
<protein>
    <recommendedName>
        <fullName evidence="3">Sulfotransferase family protein</fullName>
    </recommendedName>
</protein>
<dbReference type="AlphaFoldDB" id="A0A3M0CC08"/>
<dbReference type="InParanoid" id="A0A3M0CC08"/>
<evidence type="ECO:0000313" key="2">
    <source>
        <dbReference type="Proteomes" id="UP000271227"/>
    </source>
</evidence>
<accession>A0A3M0CC08</accession>
<evidence type="ECO:0000313" key="1">
    <source>
        <dbReference type="EMBL" id="RMB04549.1"/>
    </source>
</evidence>
<keyword evidence="2" id="KW-1185">Reference proteome</keyword>
<gene>
    <name evidence="1" type="ORF">BXY39_2814</name>
</gene>
<dbReference type="InterPro" id="IPR027417">
    <property type="entry name" value="P-loop_NTPase"/>
</dbReference>
<dbReference type="SUPFAM" id="SSF52540">
    <property type="entry name" value="P-loop containing nucleoside triphosphate hydrolases"/>
    <property type="match status" value="1"/>
</dbReference>
<dbReference type="Proteomes" id="UP000271227">
    <property type="component" value="Unassembled WGS sequence"/>
</dbReference>
<dbReference type="RefSeq" id="WP_147453586.1">
    <property type="nucleotide sequence ID" value="NZ_REFR01000013.1"/>
</dbReference>
<sequence length="330" mass="37083">MSHRTVLHIGMHKTGTSAIQRICNDNARTLLEAGLYWPEERLPDNPDQHSDLARWIRTGSSDRAIAYFQRARDAAMNANAECLLLSGEGFSRLNNAQIALIKEALEGSATQIVLYVRNVYDFLASVMSERMKHGNFFGNGRNGMKHMLGLLNFDRIITDWESVFGQDNVRVYLYKGGKENIVSHFLSELHVPPSVIQTFKDVRINLSLPFSLIIYLHMTGLCPDTQSFRKWARTFAQSGAAKGGWSQQQINFIDTLVDASDLSLDHPKLASFKTHLLELPQPTLTNEDIASQINVLSSMVGRQDIPQEKDAKSPAHGWLKRIGAFNSKSR</sequence>